<keyword evidence="3 5" id="KW-1133">Transmembrane helix</keyword>
<feature type="transmembrane region" description="Helical" evidence="5">
    <location>
        <begin position="100"/>
        <end position="117"/>
    </location>
</feature>
<feature type="transmembrane region" description="Helical" evidence="5">
    <location>
        <begin position="166"/>
        <end position="189"/>
    </location>
</feature>
<dbReference type="Proteomes" id="UP000830167">
    <property type="component" value="Chromosome"/>
</dbReference>
<feature type="transmembrane region" description="Helical" evidence="5">
    <location>
        <begin position="201"/>
        <end position="216"/>
    </location>
</feature>
<feature type="transmembrane region" description="Helical" evidence="5">
    <location>
        <begin position="386"/>
        <end position="403"/>
    </location>
</feature>
<protein>
    <submittedName>
        <fullName evidence="7">O-antigen ligase family protein</fullName>
    </submittedName>
</protein>
<dbReference type="Pfam" id="PF04932">
    <property type="entry name" value="Wzy_C"/>
    <property type="match status" value="1"/>
</dbReference>
<evidence type="ECO:0000256" key="3">
    <source>
        <dbReference type="ARBA" id="ARBA00022989"/>
    </source>
</evidence>
<sequence>MAQESRWRERIVTWGWMLLACYPLVDFVLRNTPIIRSTHVGSVWDKLILLIFGFFFIKESIEGRQVKLPPFYKAVLAFMLLGVGYMMMDLSEPSLTFEGWRAVFLYMFVVFLAPFFIDAQFAKRLLQASLWTGVLIALIAVYQWIVKAPIPAGWVDAGEHVRTRAYSIFGSPNVLGSYLVLMFPIAAGLALTKGYTGKQRLIYGGMALLFAAALFMTYTRGAWMALFIALLVIGALVDKRLFIGIVLAAIAVSFVPQIHARVSELFTPLYWKKAALNGRIARSLLTYDVMRKNPLFGAGLGHYGGAVAARHFGTMYSDNYYAKTLAEMGLLGLFSFVALLFKVARDIYRHIWKRMIWKHGKFIEAGLYTGILAVMIHNAVENIFEVPAMNFLFWFMVSLIFIISREVTGQTSITEEADANHAA</sequence>
<dbReference type="InterPro" id="IPR051533">
    <property type="entry name" value="WaaL-like"/>
</dbReference>
<dbReference type="PROSITE" id="PS51257">
    <property type="entry name" value="PROKAR_LIPOPROTEIN"/>
    <property type="match status" value="1"/>
</dbReference>
<dbReference type="InterPro" id="IPR007016">
    <property type="entry name" value="O-antigen_ligase-rel_domated"/>
</dbReference>
<keyword evidence="7" id="KW-0436">Ligase</keyword>
<feature type="transmembrane region" description="Helical" evidence="5">
    <location>
        <begin position="242"/>
        <end position="260"/>
    </location>
</feature>
<evidence type="ECO:0000256" key="2">
    <source>
        <dbReference type="ARBA" id="ARBA00022692"/>
    </source>
</evidence>
<evidence type="ECO:0000256" key="1">
    <source>
        <dbReference type="ARBA" id="ARBA00004141"/>
    </source>
</evidence>
<evidence type="ECO:0000313" key="7">
    <source>
        <dbReference type="EMBL" id="UOF91071.1"/>
    </source>
</evidence>
<keyword evidence="4 5" id="KW-0472">Membrane</keyword>
<feature type="transmembrane region" description="Helical" evidence="5">
    <location>
        <begin position="362"/>
        <end position="380"/>
    </location>
</feature>
<feature type="transmembrane region" description="Helical" evidence="5">
    <location>
        <begin position="222"/>
        <end position="237"/>
    </location>
</feature>
<keyword evidence="2 5" id="KW-0812">Transmembrane</keyword>
<dbReference type="GO" id="GO:0016874">
    <property type="term" value="F:ligase activity"/>
    <property type="evidence" value="ECO:0007669"/>
    <property type="project" value="UniProtKB-KW"/>
</dbReference>
<name>A0ABY4CPA0_9BACL</name>
<feature type="transmembrane region" description="Helical" evidence="5">
    <location>
        <begin position="320"/>
        <end position="341"/>
    </location>
</feature>
<organism evidence="7 8">
    <name type="scientific">Fodinisporobacter ferrooxydans</name>
    <dbReference type="NCBI Taxonomy" id="2901836"/>
    <lineage>
        <taxon>Bacteria</taxon>
        <taxon>Bacillati</taxon>
        <taxon>Bacillota</taxon>
        <taxon>Bacilli</taxon>
        <taxon>Bacillales</taxon>
        <taxon>Alicyclobacillaceae</taxon>
        <taxon>Fodinisporobacter</taxon>
    </lineage>
</organism>
<accession>A0ABY4CPA0</accession>
<evidence type="ECO:0000256" key="4">
    <source>
        <dbReference type="ARBA" id="ARBA00023136"/>
    </source>
</evidence>
<evidence type="ECO:0000313" key="8">
    <source>
        <dbReference type="Proteomes" id="UP000830167"/>
    </source>
</evidence>
<feature type="transmembrane region" description="Helical" evidence="5">
    <location>
        <begin position="12"/>
        <end position="29"/>
    </location>
</feature>
<feature type="transmembrane region" description="Helical" evidence="5">
    <location>
        <begin position="129"/>
        <end position="146"/>
    </location>
</feature>
<reference evidence="7" key="1">
    <citation type="submission" date="2021-12" db="EMBL/GenBank/DDBJ databases">
        <title>Alicyclobacillaceae gen. nov., sp. nov., isolated from chalcocite enrichment system.</title>
        <authorList>
            <person name="Jiang Z."/>
        </authorList>
    </citation>
    <scope>NUCLEOTIDE SEQUENCE</scope>
    <source>
        <strain evidence="7">MYW30-H2</strain>
    </source>
</reference>
<dbReference type="PANTHER" id="PTHR37422:SF23">
    <property type="entry name" value="TEICHURONIC ACID BIOSYNTHESIS PROTEIN TUAE"/>
    <property type="match status" value="1"/>
</dbReference>
<dbReference type="PANTHER" id="PTHR37422">
    <property type="entry name" value="TEICHURONIC ACID BIOSYNTHESIS PROTEIN TUAE"/>
    <property type="match status" value="1"/>
</dbReference>
<dbReference type="RefSeq" id="WP_347437762.1">
    <property type="nucleotide sequence ID" value="NZ_CP089291.1"/>
</dbReference>
<proteinExistence type="predicted"/>
<comment type="subcellular location">
    <subcellularLocation>
        <location evidence="1">Membrane</location>
        <topology evidence="1">Multi-pass membrane protein</topology>
    </subcellularLocation>
</comment>
<feature type="transmembrane region" description="Helical" evidence="5">
    <location>
        <begin position="70"/>
        <end position="88"/>
    </location>
</feature>
<gene>
    <name evidence="7" type="ORF">LSG31_02070</name>
</gene>
<feature type="transmembrane region" description="Helical" evidence="5">
    <location>
        <begin position="41"/>
        <end position="58"/>
    </location>
</feature>
<evidence type="ECO:0000256" key="5">
    <source>
        <dbReference type="SAM" id="Phobius"/>
    </source>
</evidence>
<feature type="domain" description="O-antigen ligase-related" evidence="6">
    <location>
        <begin position="206"/>
        <end position="337"/>
    </location>
</feature>
<keyword evidence="8" id="KW-1185">Reference proteome</keyword>
<evidence type="ECO:0000259" key="6">
    <source>
        <dbReference type="Pfam" id="PF04932"/>
    </source>
</evidence>
<dbReference type="EMBL" id="CP089291">
    <property type="protein sequence ID" value="UOF91071.1"/>
    <property type="molecule type" value="Genomic_DNA"/>
</dbReference>